<dbReference type="GO" id="GO:0008168">
    <property type="term" value="F:methyltransferase activity"/>
    <property type="evidence" value="ECO:0007669"/>
    <property type="project" value="UniProtKB-KW"/>
</dbReference>
<evidence type="ECO:0000313" key="6">
    <source>
        <dbReference type="Proteomes" id="UP001589836"/>
    </source>
</evidence>
<protein>
    <submittedName>
        <fullName evidence="5">Class I SAM-dependent methyltransferase</fullName>
        <ecNumber evidence="5">2.1.1.-</ecNumber>
    </submittedName>
</protein>
<dbReference type="Proteomes" id="UP001589836">
    <property type="component" value="Unassembled WGS sequence"/>
</dbReference>
<accession>A0ABV6LQ37</accession>
<proteinExistence type="inferred from homology"/>
<evidence type="ECO:0000256" key="3">
    <source>
        <dbReference type="ARBA" id="ARBA00022679"/>
    </source>
</evidence>
<evidence type="ECO:0000256" key="1">
    <source>
        <dbReference type="ARBA" id="ARBA00008361"/>
    </source>
</evidence>
<dbReference type="PANTHER" id="PTHR44942">
    <property type="entry name" value="METHYLTRANSF_11 DOMAIN-CONTAINING PROTEIN"/>
    <property type="match status" value="1"/>
</dbReference>
<dbReference type="Pfam" id="PF08241">
    <property type="entry name" value="Methyltransf_11"/>
    <property type="match status" value="1"/>
</dbReference>
<sequence length="263" mass="30586">MNNDEAKKRVQHTFGKYADSYVTSHTHSKGEDLPLILRWTTPQPTWKALDIATGGGHVAKTIAPHVQQVYVTDLTKEMLEHSARHLSGINNLEYVIADAEQLPFLDNCFDMITCRIAPHHFPNPAQFIKEAARVLKYNGVFVMIDNIAPEEKQLNYYYNTFESMRDASHVRALPVSEWQSYLKDHGLQMIKDSIRKKEMDFQSWVRRTLDDKEQQNNVHHYMMSAESFIKDYFSIREVNHQIQSFTIDEWMVLCTKGSITDEC</sequence>
<comment type="caution">
    <text evidence="5">The sequence shown here is derived from an EMBL/GenBank/DDBJ whole genome shotgun (WGS) entry which is preliminary data.</text>
</comment>
<keyword evidence="2 5" id="KW-0489">Methyltransferase</keyword>
<name>A0ABV6LQ37_9BACI</name>
<dbReference type="SUPFAM" id="SSF53335">
    <property type="entry name" value="S-adenosyl-L-methionine-dependent methyltransferases"/>
    <property type="match status" value="1"/>
</dbReference>
<evidence type="ECO:0000256" key="2">
    <source>
        <dbReference type="ARBA" id="ARBA00022603"/>
    </source>
</evidence>
<dbReference type="InterPro" id="IPR051052">
    <property type="entry name" value="Diverse_substrate_MTase"/>
</dbReference>
<dbReference type="Gene3D" id="3.40.50.150">
    <property type="entry name" value="Vaccinia Virus protein VP39"/>
    <property type="match status" value="1"/>
</dbReference>
<feature type="domain" description="Methyltransferase type 11" evidence="4">
    <location>
        <begin position="49"/>
        <end position="143"/>
    </location>
</feature>
<organism evidence="5 6">
    <name type="scientific">Pontibacillus salicampi</name>
    <dbReference type="NCBI Taxonomy" id="1449801"/>
    <lineage>
        <taxon>Bacteria</taxon>
        <taxon>Bacillati</taxon>
        <taxon>Bacillota</taxon>
        <taxon>Bacilli</taxon>
        <taxon>Bacillales</taxon>
        <taxon>Bacillaceae</taxon>
        <taxon>Pontibacillus</taxon>
    </lineage>
</organism>
<comment type="similarity">
    <text evidence="1">Belongs to the methyltransferase superfamily.</text>
</comment>
<dbReference type="EC" id="2.1.1.-" evidence="5"/>
<dbReference type="EMBL" id="JBHLTP010000011">
    <property type="protein sequence ID" value="MFC0524506.1"/>
    <property type="molecule type" value="Genomic_DNA"/>
</dbReference>
<dbReference type="CDD" id="cd02440">
    <property type="entry name" value="AdoMet_MTases"/>
    <property type="match status" value="1"/>
</dbReference>
<dbReference type="InterPro" id="IPR029063">
    <property type="entry name" value="SAM-dependent_MTases_sf"/>
</dbReference>
<evidence type="ECO:0000259" key="4">
    <source>
        <dbReference type="Pfam" id="PF08241"/>
    </source>
</evidence>
<keyword evidence="3 5" id="KW-0808">Transferase</keyword>
<dbReference type="InterPro" id="IPR013216">
    <property type="entry name" value="Methyltransf_11"/>
</dbReference>
<reference evidence="5 6" key="1">
    <citation type="submission" date="2024-09" db="EMBL/GenBank/DDBJ databases">
        <authorList>
            <person name="Sun Q."/>
            <person name="Mori K."/>
        </authorList>
    </citation>
    <scope>NUCLEOTIDE SEQUENCE [LARGE SCALE GENOMIC DNA]</scope>
    <source>
        <strain evidence="5 6">NCAIM B.02529</strain>
    </source>
</reference>
<gene>
    <name evidence="5" type="ORF">ACFFGV_13100</name>
</gene>
<dbReference type="PANTHER" id="PTHR44942:SF4">
    <property type="entry name" value="METHYLTRANSFERASE TYPE 11 DOMAIN-CONTAINING PROTEIN"/>
    <property type="match status" value="1"/>
</dbReference>
<evidence type="ECO:0000313" key="5">
    <source>
        <dbReference type="EMBL" id="MFC0524506.1"/>
    </source>
</evidence>
<dbReference type="GO" id="GO:0032259">
    <property type="term" value="P:methylation"/>
    <property type="evidence" value="ECO:0007669"/>
    <property type="project" value="UniProtKB-KW"/>
</dbReference>
<keyword evidence="6" id="KW-1185">Reference proteome</keyword>
<dbReference type="RefSeq" id="WP_377348548.1">
    <property type="nucleotide sequence ID" value="NZ_JBHLTP010000011.1"/>
</dbReference>